<keyword evidence="8 10" id="KW-0472">Membrane</keyword>
<evidence type="ECO:0000256" key="4">
    <source>
        <dbReference type="ARBA" id="ARBA00022692"/>
    </source>
</evidence>
<dbReference type="GO" id="GO:0005524">
    <property type="term" value="F:ATP binding"/>
    <property type="evidence" value="ECO:0007669"/>
    <property type="project" value="UniProtKB-KW"/>
</dbReference>
<comment type="caution">
    <text evidence="13">The sequence shown here is derived from an EMBL/GenBank/DDBJ whole genome shotgun (WGS) entry which is preliminary data.</text>
</comment>
<dbReference type="GO" id="GO:0016887">
    <property type="term" value="F:ATP hydrolysis activity"/>
    <property type="evidence" value="ECO:0007669"/>
    <property type="project" value="InterPro"/>
</dbReference>
<keyword evidence="2" id="KW-0813">Transport</keyword>
<protein>
    <submittedName>
        <fullName evidence="13">FHA modulated ABC efflux pump with fused ATPase and integral membrane subunit</fullName>
    </submittedName>
</protein>
<dbReference type="RefSeq" id="WP_145230088.1">
    <property type="nucleotide sequence ID" value="NZ_VIVQ01000003.1"/>
</dbReference>
<evidence type="ECO:0000256" key="10">
    <source>
        <dbReference type="SAM" id="Phobius"/>
    </source>
</evidence>
<keyword evidence="3" id="KW-0597">Phosphoprotein</keyword>
<dbReference type="Proteomes" id="UP000318297">
    <property type="component" value="Unassembled WGS sequence"/>
</dbReference>
<dbReference type="GO" id="GO:0016020">
    <property type="term" value="C:membrane"/>
    <property type="evidence" value="ECO:0007669"/>
    <property type="project" value="UniProtKB-SubCell"/>
</dbReference>
<gene>
    <name evidence="13" type="ORF">BKA23_3139</name>
</gene>
<feature type="domain" description="FHA" evidence="11">
    <location>
        <begin position="235"/>
        <end position="284"/>
    </location>
</feature>
<feature type="domain" description="FHA" evidence="11">
    <location>
        <begin position="24"/>
        <end position="73"/>
    </location>
</feature>
<evidence type="ECO:0000256" key="9">
    <source>
        <dbReference type="SAM" id="MobiDB-lite"/>
    </source>
</evidence>
<keyword evidence="4 10" id="KW-0812">Transmembrane</keyword>
<dbReference type="InterPro" id="IPR050352">
    <property type="entry name" value="ABCG_transporters"/>
</dbReference>
<keyword evidence="5" id="KW-0547">Nucleotide-binding</keyword>
<dbReference type="SUPFAM" id="SSF49879">
    <property type="entry name" value="SMAD/FHA domain"/>
    <property type="match status" value="2"/>
</dbReference>
<feature type="compositionally biased region" description="Low complexity" evidence="9">
    <location>
        <begin position="126"/>
        <end position="148"/>
    </location>
</feature>
<keyword evidence="7 10" id="KW-1133">Transmembrane helix</keyword>
<evidence type="ECO:0000256" key="6">
    <source>
        <dbReference type="ARBA" id="ARBA00022840"/>
    </source>
</evidence>
<feature type="transmembrane region" description="Helical" evidence="10">
    <location>
        <begin position="622"/>
        <end position="646"/>
    </location>
</feature>
<dbReference type="PROSITE" id="PS50006">
    <property type="entry name" value="FHA_DOMAIN"/>
    <property type="match status" value="2"/>
</dbReference>
<dbReference type="Pfam" id="PF00498">
    <property type="entry name" value="FHA"/>
    <property type="match status" value="2"/>
</dbReference>
<evidence type="ECO:0000256" key="1">
    <source>
        <dbReference type="ARBA" id="ARBA00004141"/>
    </source>
</evidence>
<dbReference type="PANTHER" id="PTHR48041:SF139">
    <property type="entry name" value="PROTEIN SCARLET"/>
    <property type="match status" value="1"/>
</dbReference>
<evidence type="ECO:0000313" key="13">
    <source>
        <dbReference type="EMBL" id="TWE09436.1"/>
    </source>
</evidence>
<evidence type="ECO:0000256" key="2">
    <source>
        <dbReference type="ARBA" id="ARBA00022448"/>
    </source>
</evidence>
<organism evidence="13 14">
    <name type="scientific">Rudaeicoccus suwonensis</name>
    <dbReference type="NCBI Taxonomy" id="657409"/>
    <lineage>
        <taxon>Bacteria</taxon>
        <taxon>Bacillati</taxon>
        <taxon>Actinomycetota</taxon>
        <taxon>Actinomycetes</taxon>
        <taxon>Micrococcales</taxon>
        <taxon>Dermacoccaceae</taxon>
        <taxon>Rudaeicoccus</taxon>
    </lineage>
</organism>
<dbReference type="SMART" id="SM00382">
    <property type="entry name" value="AAA"/>
    <property type="match status" value="1"/>
</dbReference>
<dbReference type="Gene3D" id="2.60.200.20">
    <property type="match status" value="2"/>
</dbReference>
<keyword evidence="6" id="KW-0067">ATP-binding</keyword>
<evidence type="ECO:0000256" key="7">
    <source>
        <dbReference type="ARBA" id="ARBA00022989"/>
    </source>
</evidence>
<evidence type="ECO:0000256" key="5">
    <source>
        <dbReference type="ARBA" id="ARBA00022741"/>
    </source>
</evidence>
<feature type="transmembrane region" description="Helical" evidence="10">
    <location>
        <begin position="845"/>
        <end position="868"/>
    </location>
</feature>
<name>A0A561E1D3_9MICO</name>
<feature type="domain" description="ABC transporter" evidence="12">
    <location>
        <begin position="313"/>
        <end position="554"/>
    </location>
</feature>
<evidence type="ECO:0000259" key="12">
    <source>
        <dbReference type="PROSITE" id="PS50893"/>
    </source>
</evidence>
<feature type="transmembrane region" description="Helical" evidence="10">
    <location>
        <begin position="813"/>
        <end position="833"/>
    </location>
</feature>
<keyword evidence="14" id="KW-1185">Reference proteome</keyword>
<dbReference type="Pfam" id="PF01061">
    <property type="entry name" value="ABC2_membrane"/>
    <property type="match status" value="1"/>
</dbReference>
<dbReference type="OrthoDB" id="9804819at2"/>
<feature type="region of interest" description="Disordered" evidence="9">
    <location>
        <begin position="105"/>
        <end position="176"/>
    </location>
</feature>
<dbReference type="EMBL" id="VIVQ01000003">
    <property type="protein sequence ID" value="TWE09436.1"/>
    <property type="molecule type" value="Genomic_DNA"/>
</dbReference>
<feature type="transmembrane region" description="Helical" evidence="10">
    <location>
        <begin position="710"/>
        <end position="732"/>
    </location>
</feature>
<feature type="transmembrane region" description="Helical" evidence="10">
    <location>
        <begin position="780"/>
        <end position="801"/>
    </location>
</feature>
<feature type="transmembrane region" description="Helical" evidence="10">
    <location>
        <begin position="667"/>
        <end position="690"/>
    </location>
</feature>
<sequence length="876" mass="93024">MSITSTIDISCDGRTVPLAEGAAITIGRGLSCDLVITDTLASRRHLELSFVGGNVVVTDLGSSNGTFVDGNRISVPTAIGSGSVVRIGGAAGPLVEVRLSPAGAVRRMPSSPLPVRSSQPADSGIPAAPVVDPTVAPAGQTQLPRTAAPTPPTQTPAAAQSPVSQPLPRKRSSVAALPKVPSHTGVVFDRHSLPSGLIQQRPPMDSGHAMVTGSTPQVMPVEPARQDHSAPGGPITIGRGLENRIVIDDLLASRQHSQLVPAPGGFQVRDLGSRNGTYINGQRIGQGYLGEGDLLAIGHSRFTVRQGQLVASVDEGDVNFVANHLTFTLPGGKKLLDDVSFALEGSSLLAIIGPSGAGKSTMLKALIGSQPATEGEVYYDGRDLYKNFQDLRHRIGVVPQDDVVHRQLTVRQALRFAAELRFPDDLDKELRNKRVEEVMAELGLTEHAQTRVDKLSGGQRKRTSVALELLTQPSLLFLDEPTSGLDPGLDKQVMQTLRQLADGGRTVGVITHSVANLNVCDKVLLLAPGGKVAYFGPPGEILSFFGATDFADVFNTVTADPDAAQRRFRESPMESEQVEGPLSAPRREAPPLEKPPRQQSIPSQLSTLARRHVRVILADKGYSIFMIALPIALALVAMLVPGSYGLKQQPAIGMGPGQVRFHTTEPLMLLVFLVIGSVFMGTAATIRELVGERAIYNREKAVGLSPQAYLWGKLTIFGVLNLLQAAIMVLLVSLTKPMPNSALVLGSPTLEIIAACWFTAFTAASLGLLLSSIVKTSEQAMPALVVSIMAQLALCGGLFAVNGRIGLEQFSWLAPARWGFAAAAATTNVHSILVSQDDPLWKHTAGVWTLSMAMMLVLAALYAVVTLWRLTRKATD</sequence>
<reference evidence="13 14" key="1">
    <citation type="submission" date="2019-06" db="EMBL/GenBank/DDBJ databases">
        <title>Sequencing the genomes of 1000 actinobacteria strains.</title>
        <authorList>
            <person name="Klenk H.-P."/>
        </authorList>
    </citation>
    <scope>NUCLEOTIDE SEQUENCE [LARGE SCALE GENOMIC DNA]</scope>
    <source>
        <strain evidence="13 14">DSM 19560</strain>
    </source>
</reference>
<feature type="transmembrane region" description="Helical" evidence="10">
    <location>
        <begin position="752"/>
        <end position="774"/>
    </location>
</feature>
<dbReference type="PANTHER" id="PTHR48041">
    <property type="entry name" value="ABC TRANSPORTER G FAMILY MEMBER 28"/>
    <property type="match status" value="1"/>
</dbReference>
<dbReference type="FunFam" id="3.40.50.300:FF:000474">
    <property type="entry name" value="Putative ABC transporter ATP-binding subunit"/>
    <property type="match status" value="1"/>
</dbReference>
<dbReference type="InterPro" id="IPR008984">
    <property type="entry name" value="SMAD_FHA_dom_sf"/>
</dbReference>
<comment type="subcellular location">
    <subcellularLocation>
        <location evidence="1">Membrane</location>
        <topology evidence="1">Multi-pass membrane protein</topology>
    </subcellularLocation>
</comment>
<feature type="region of interest" description="Disordered" evidence="9">
    <location>
        <begin position="566"/>
        <end position="603"/>
    </location>
</feature>
<evidence type="ECO:0000259" key="11">
    <source>
        <dbReference type="PROSITE" id="PS50006"/>
    </source>
</evidence>
<dbReference type="AlphaFoldDB" id="A0A561E1D3"/>
<dbReference type="CDD" id="cd00060">
    <property type="entry name" value="FHA"/>
    <property type="match status" value="2"/>
</dbReference>
<proteinExistence type="predicted"/>
<dbReference type="InterPro" id="IPR000253">
    <property type="entry name" value="FHA_dom"/>
</dbReference>
<dbReference type="CDD" id="cd03213">
    <property type="entry name" value="ABCG_EPDR"/>
    <property type="match status" value="1"/>
</dbReference>
<evidence type="ECO:0000313" key="14">
    <source>
        <dbReference type="Proteomes" id="UP000318297"/>
    </source>
</evidence>
<feature type="compositionally biased region" description="Basic and acidic residues" evidence="9">
    <location>
        <begin position="585"/>
        <end position="596"/>
    </location>
</feature>
<dbReference type="Pfam" id="PF00005">
    <property type="entry name" value="ABC_tran"/>
    <property type="match status" value="1"/>
</dbReference>
<dbReference type="InterPro" id="IPR003593">
    <property type="entry name" value="AAA+_ATPase"/>
</dbReference>
<dbReference type="SUPFAM" id="SSF52540">
    <property type="entry name" value="P-loop containing nucleoside triphosphate hydrolases"/>
    <property type="match status" value="1"/>
</dbReference>
<dbReference type="InterPro" id="IPR013525">
    <property type="entry name" value="ABC2_TM"/>
</dbReference>
<dbReference type="SMART" id="SM00240">
    <property type="entry name" value="FHA"/>
    <property type="match status" value="2"/>
</dbReference>
<dbReference type="InterPro" id="IPR027417">
    <property type="entry name" value="P-loop_NTPase"/>
</dbReference>
<dbReference type="Gene3D" id="3.40.50.300">
    <property type="entry name" value="P-loop containing nucleotide triphosphate hydrolases"/>
    <property type="match status" value="1"/>
</dbReference>
<dbReference type="PROSITE" id="PS50893">
    <property type="entry name" value="ABC_TRANSPORTER_2"/>
    <property type="match status" value="1"/>
</dbReference>
<dbReference type="InterPro" id="IPR003439">
    <property type="entry name" value="ABC_transporter-like_ATP-bd"/>
</dbReference>
<dbReference type="GO" id="GO:0140359">
    <property type="term" value="F:ABC-type transporter activity"/>
    <property type="evidence" value="ECO:0007669"/>
    <property type="project" value="InterPro"/>
</dbReference>
<evidence type="ECO:0000256" key="8">
    <source>
        <dbReference type="ARBA" id="ARBA00023136"/>
    </source>
</evidence>
<accession>A0A561E1D3</accession>
<evidence type="ECO:0000256" key="3">
    <source>
        <dbReference type="ARBA" id="ARBA00022553"/>
    </source>
</evidence>